<organism evidence="1 2">
    <name type="scientific">Vespula squamosa</name>
    <name type="common">Southern yellow jacket</name>
    <name type="synonym">Wasp</name>
    <dbReference type="NCBI Taxonomy" id="30214"/>
    <lineage>
        <taxon>Eukaryota</taxon>
        <taxon>Metazoa</taxon>
        <taxon>Ecdysozoa</taxon>
        <taxon>Arthropoda</taxon>
        <taxon>Hexapoda</taxon>
        <taxon>Insecta</taxon>
        <taxon>Pterygota</taxon>
        <taxon>Neoptera</taxon>
        <taxon>Endopterygota</taxon>
        <taxon>Hymenoptera</taxon>
        <taxon>Apocrita</taxon>
        <taxon>Aculeata</taxon>
        <taxon>Vespoidea</taxon>
        <taxon>Vespidae</taxon>
        <taxon>Vespinae</taxon>
        <taxon>Vespula</taxon>
    </lineage>
</organism>
<reference evidence="1 2" key="1">
    <citation type="journal article" date="2024" name="Ann. Entomol. Soc. Am.">
        <title>Genomic analyses of the southern and eastern yellowjacket wasps (Hymenoptera: Vespidae) reveal evolutionary signatures of social life.</title>
        <authorList>
            <person name="Catto M.A."/>
            <person name="Caine P.B."/>
            <person name="Orr S.E."/>
            <person name="Hunt B.G."/>
            <person name="Goodisman M.A.D."/>
        </authorList>
    </citation>
    <scope>NUCLEOTIDE SEQUENCE [LARGE SCALE GENOMIC DNA]</scope>
    <source>
        <strain evidence="1">233</strain>
        <tissue evidence="1">Head and thorax</tissue>
    </source>
</reference>
<name>A0ABD2AAX3_VESSQ</name>
<proteinExistence type="predicted"/>
<dbReference type="EMBL" id="JAUDFV010000153">
    <property type="protein sequence ID" value="KAL2717758.1"/>
    <property type="molecule type" value="Genomic_DNA"/>
</dbReference>
<protein>
    <submittedName>
        <fullName evidence="1">Uncharacterized protein</fullName>
    </submittedName>
</protein>
<gene>
    <name evidence="1" type="ORF">V1478_013458</name>
</gene>
<dbReference type="AlphaFoldDB" id="A0ABD2AAX3"/>
<evidence type="ECO:0000313" key="2">
    <source>
        <dbReference type="Proteomes" id="UP001607302"/>
    </source>
</evidence>
<comment type="caution">
    <text evidence="1">The sequence shown here is derived from an EMBL/GenBank/DDBJ whole genome shotgun (WGS) entry which is preliminary data.</text>
</comment>
<dbReference type="Proteomes" id="UP001607302">
    <property type="component" value="Unassembled WGS sequence"/>
</dbReference>
<accession>A0ABD2AAX3</accession>
<sequence length="136" mass="15952">MYESRMKPFVRDPTLRNRTLLRTRENTLCDDSPRDLKTILLLRNSSLFAIRISIVFTDESYERRICEFESLFRCISRLRDFFDTKSRSNRGFDQMELRLILGTYRAHRNKCGDTGLTGSVVCSRTKLLLNAALYSP</sequence>
<keyword evidence="2" id="KW-1185">Reference proteome</keyword>
<evidence type="ECO:0000313" key="1">
    <source>
        <dbReference type="EMBL" id="KAL2717758.1"/>
    </source>
</evidence>